<dbReference type="Gene3D" id="3.40.50.720">
    <property type="entry name" value="NAD(P)-binding Rossmann-like Domain"/>
    <property type="match status" value="1"/>
</dbReference>
<dbReference type="InterPro" id="IPR036291">
    <property type="entry name" value="NAD(P)-bd_dom_sf"/>
</dbReference>
<dbReference type="InterPro" id="IPR002364">
    <property type="entry name" value="Quin_OxRdtase/zeta-crystal_CS"/>
</dbReference>
<gene>
    <name evidence="4" type="ORF">H074_04294</name>
</gene>
<dbReference type="AlphaFoldDB" id="M2XS38"/>
<dbReference type="Pfam" id="PF13602">
    <property type="entry name" value="ADH_zinc_N_2"/>
    <property type="match status" value="1"/>
</dbReference>
<evidence type="ECO:0000256" key="1">
    <source>
        <dbReference type="ARBA" id="ARBA00022857"/>
    </source>
</evidence>
<evidence type="ECO:0000313" key="5">
    <source>
        <dbReference type="Proteomes" id="UP000054226"/>
    </source>
</evidence>
<evidence type="ECO:0000256" key="2">
    <source>
        <dbReference type="ARBA" id="ARBA00023002"/>
    </source>
</evidence>
<dbReference type="GO" id="GO:0003960">
    <property type="term" value="F:quinone reductase (NADPH) activity"/>
    <property type="evidence" value="ECO:0007669"/>
    <property type="project" value="TreeGrafter"/>
</dbReference>
<dbReference type="SMART" id="SM00829">
    <property type="entry name" value="PKS_ER"/>
    <property type="match status" value="1"/>
</dbReference>
<proteinExistence type="predicted"/>
<dbReference type="Gene3D" id="3.90.180.10">
    <property type="entry name" value="Medium-chain alcohol dehydrogenases, catalytic domain"/>
    <property type="match status" value="1"/>
</dbReference>
<dbReference type="Pfam" id="PF08240">
    <property type="entry name" value="ADH_N"/>
    <property type="match status" value="1"/>
</dbReference>
<organism evidence="4 5">
    <name type="scientific">Amycolatopsis decaplanina DSM 44594</name>
    <dbReference type="NCBI Taxonomy" id="1284240"/>
    <lineage>
        <taxon>Bacteria</taxon>
        <taxon>Bacillati</taxon>
        <taxon>Actinomycetota</taxon>
        <taxon>Actinomycetes</taxon>
        <taxon>Pseudonocardiales</taxon>
        <taxon>Pseudonocardiaceae</taxon>
        <taxon>Amycolatopsis</taxon>
    </lineage>
</organism>
<evidence type="ECO:0000259" key="3">
    <source>
        <dbReference type="SMART" id="SM00829"/>
    </source>
</evidence>
<dbReference type="CDD" id="cd05289">
    <property type="entry name" value="MDR_like_2"/>
    <property type="match status" value="1"/>
</dbReference>
<dbReference type="GO" id="GO:0008270">
    <property type="term" value="F:zinc ion binding"/>
    <property type="evidence" value="ECO:0007669"/>
    <property type="project" value="InterPro"/>
</dbReference>
<dbReference type="InterPro" id="IPR011032">
    <property type="entry name" value="GroES-like_sf"/>
</dbReference>
<dbReference type="GO" id="GO:0035925">
    <property type="term" value="F:mRNA 3'-UTR AU-rich region binding"/>
    <property type="evidence" value="ECO:0007669"/>
    <property type="project" value="TreeGrafter"/>
</dbReference>
<keyword evidence="1" id="KW-0521">NADP</keyword>
<sequence>MLVPMRKIQQVSFGGPAVLQLAESEKPVPGEGQVLVRVRAAGVNPADWKIRNGLVVGDLPLTVGLDFSGVVDSAGTRFKPGDEVYGVTFPPNGSYAEYVAVSEDALAAKPESLDHVEAAALPIAALTAWQPFTRLFPVGPGHRVLVHAAAGGVGHLAVQIAKAKGAYVIGTAREAKHAFLRDLGADELIDYTTSDFSKSQVVDVVLDPISGDYGPRSLDTLKPGGSLIDIVGHGPDRTEVRRKAEELGLRFDEFYVSPSGSDLAEIAALADAGSLRVSIAEVLPLEQAAKAHELSESGRVQGKLVLTIQG</sequence>
<keyword evidence="5" id="KW-1185">Reference proteome</keyword>
<name>M2XS38_9PSEU</name>
<comment type="caution">
    <text evidence="4">The sequence shown here is derived from an EMBL/GenBank/DDBJ whole genome shotgun (WGS) entry which is preliminary data.</text>
</comment>
<dbReference type="Proteomes" id="UP000054226">
    <property type="component" value="Unassembled WGS sequence"/>
</dbReference>
<dbReference type="PANTHER" id="PTHR48106:SF13">
    <property type="entry name" value="QUINONE OXIDOREDUCTASE-RELATED"/>
    <property type="match status" value="1"/>
</dbReference>
<feature type="domain" description="Enoyl reductase (ER)" evidence="3">
    <location>
        <begin position="14"/>
        <end position="306"/>
    </location>
</feature>
<dbReference type="OrthoDB" id="3727682at2"/>
<dbReference type="InterPro" id="IPR020843">
    <property type="entry name" value="ER"/>
</dbReference>
<dbReference type="InterPro" id="IPR013154">
    <property type="entry name" value="ADH-like_N"/>
</dbReference>
<dbReference type="EMBL" id="AOHO01000026">
    <property type="protein sequence ID" value="EME63806.1"/>
    <property type="molecule type" value="Genomic_DNA"/>
</dbReference>
<dbReference type="GO" id="GO:0070402">
    <property type="term" value="F:NADPH binding"/>
    <property type="evidence" value="ECO:0007669"/>
    <property type="project" value="TreeGrafter"/>
</dbReference>
<evidence type="ECO:0000313" key="4">
    <source>
        <dbReference type="EMBL" id="EME63806.1"/>
    </source>
</evidence>
<dbReference type="PANTHER" id="PTHR48106">
    <property type="entry name" value="QUINONE OXIDOREDUCTASE PIG3-RELATED"/>
    <property type="match status" value="1"/>
</dbReference>
<dbReference type="PROSITE" id="PS01162">
    <property type="entry name" value="QOR_ZETA_CRYSTAL"/>
    <property type="match status" value="1"/>
</dbReference>
<accession>M2XS38</accession>
<dbReference type="GO" id="GO:0005829">
    <property type="term" value="C:cytosol"/>
    <property type="evidence" value="ECO:0007669"/>
    <property type="project" value="TreeGrafter"/>
</dbReference>
<dbReference type="SUPFAM" id="SSF50129">
    <property type="entry name" value="GroES-like"/>
    <property type="match status" value="1"/>
</dbReference>
<keyword evidence="2" id="KW-0560">Oxidoreductase</keyword>
<dbReference type="PATRIC" id="fig|1284240.4.peg.862"/>
<reference evidence="4 5" key="1">
    <citation type="journal article" date="2013" name="Genome Announc.">
        <title>Draft Genome Sequence of Amycolatopsis decaplanina Strain DSM 44594T.</title>
        <authorList>
            <person name="Kaur N."/>
            <person name="Kumar S."/>
            <person name="Bala M."/>
            <person name="Raghava G.P."/>
            <person name="Mayilraj S."/>
        </authorList>
    </citation>
    <scope>NUCLEOTIDE SEQUENCE [LARGE SCALE GENOMIC DNA]</scope>
    <source>
        <strain evidence="4 5">DSM 44594</strain>
    </source>
</reference>
<dbReference type="SUPFAM" id="SSF51735">
    <property type="entry name" value="NAD(P)-binding Rossmann-fold domains"/>
    <property type="match status" value="1"/>
</dbReference>
<protein>
    <submittedName>
        <fullName evidence="4">NADPH:quinone reductase</fullName>
    </submittedName>
</protein>